<name>J9CLT6_9ZZZZ</name>
<protein>
    <submittedName>
        <fullName evidence="1">Uncharacterized protein</fullName>
    </submittedName>
</protein>
<organism evidence="1">
    <name type="scientific">gut metagenome</name>
    <dbReference type="NCBI Taxonomy" id="749906"/>
    <lineage>
        <taxon>unclassified sequences</taxon>
        <taxon>metagenomes</taxon>
        <taxon>organismal metagenomes</taxon>
    </lineage>
</organism>
<accession>J9CLT6</accession>
<gene>
    <name evidence="1" type="ORF">EVA_10853</name>
</gene>
<proteinExistence type="predicted"/>
<comment type="caution">
    <text evidence="1">The sequence shown here is derived from an EMBL/GenBank/DDBJ whole genome shotgun (WGS) entry which is preliminary data.</text>
</comment>
<dbReference type="AlphaFoldDB" id="J9CLT6"/>
<sequence>MLRYFCHFASDNRGTFAVKRNLHTIRRDNNRSFWLLNRNYVSNILSARNNRRRN</sequence>
<evidence type="ECO:0000313" key="1">
    <source>
        <dbReference type="EMBL" id="EJX01041.1"/>
    </source>
</evidence>
<reference evidence="1" key="1">
    <citation type="journal article" date="2012" name="PLoS ONE">
        <title>Gene sets for utilization of primary and secondary nutrition supplies in the distal gut of endangered iberian lynx.</title>
        <authorList>
            <person name="Alcaide M."/>
            <person name="Messina E."/>
            <person name="Richter M."/>
            <person name="Bargiela R."/>
            <person name="Peplies J."/>
            <person name="Huws S.A."/>
            <person name="Newbold C.J."/>
            <person name="Golyshin P.N."/>
            <person name="Simon M.A."/>
            <person name="Lopez G."/>
            <person name="Yakimov M.M."/>
            <person name="Ferrer M."/>
        </authorList>
    </citation>
    <scope>NUCLEOTIDE SEQUENCE</scope>
</reference>
<dbReference type="EMBL" id="AMCI01003115">
    <property type="protein sequence ID" value="EJX01041.1"/>
    <property type="molecule type" value="Genomic_DNA"/>
</dbReference>